<evidence type="ECO:0000313" key="1">
    <source>
        <dbReference type="EMBL" id="RFF39642.1"/>
    </source>
</evidence>
<organism evidence="1 2">
    <name type="scientific">Xanthomonas nasturtii</name>
    <dbReference type="NCBI Taxonomy" id="1843581"/>
    <lineage>
        <taxon>Bacteria</taxon>
        <taxon>Pseudomonadati</taxon>
        <taxon>Pseudomonadota</taxon>
        <taxon>Gammaproteobacteria</taxon>
        <taxon>Lysobacterales</taxon>
        <taxon>Lysobacteraceae</taxon>
        <taxon>Xanthomonas</taxon>
    </lineage>
</organism>
<reference evidence="1 2" key="1">
    <citation type="submission" date="2018-08" db="EMBL/GenBank/DDBJ databases">
        <title>Genome sequencing of X. nasturtii WHRI 8984.</title>
        <authorList>
            <person name="Studholme D.J."/>
            <person name="Mchugh J."/>
            <person name="Vicente J."/>
        </authorList>
    </citation>
    <scope>NUCLEOTIDE SEQUENCE [LARGE SCALE GENOMIC DNA]</scope>
    <source>
        <strain evidence="1 2">WHRI 8984</strain>
    </source>
</reference>
<proteinExistence type="predicted"/>
<dbReference type="EMBL" id="QUZM01000014">
    <property type="protein sequence ID" value="RFF39642.1"/>
    <property type="molecule type" value="Genomic_DNA"/>
</dbReference>
<evidence type="ECO:0000313" key="2">
    <source>
        <dbReference type="Proteomes" id="UP000259570"/>
    </source>
</evidence>
<gene>
    <name evidence="1" type="ORF">DZD52_09480</name>
</gene>
<name>A0A3E1KL99_9XANT</name>
<dbReference type="AlphaFoldDB" id="A0A3E1KL99"/>
<protein>
    <submittedName>
        <fullName evidence="1">Type I toxin-antitoxin system SymE family toxin</fullName>
    </submittedName>
</protein>
<accession>A0A3E1KL99</accession>
<comment type="caution">
    <text evidence="1">The sequence shown here is derived from an EMBL/GenBank/DDBJ whole genome shotgun (WGS) entry which is preliminary data.</text>
</comment>
<dbReference type="Proteomes" id="UP000259570">
    <property type="component" value="Unassembled WGS sequence"/>
</dbReference>
<sequence>MDRRQISRLRLRGLSLEQLRLAVGCKLQPVARRGELVVVAAEDSVARR</sequence>